<evidence type="ECO:0000313" key="2">
    <source>
        <dbReference type="Proteomes" id="UP000800041"/>
    </source>
</evidence>
<accession>A0A6G1GQ50</accession>
<evidence type="ECO:0000313" key="1">
    <source>
        <dbReference type="EMBL" id="KAF1982944.1"/>
    </source>
</evidence>
<dbReference type="EMBL" id="ML977179">
    <property type="protein sequence ID" value="KAF1982944.1"/>
    <property type="molecule type" value="Genomic_DNA"/>
</dbReference>
<sequence length="181" mass="20466">MLQFIWTEPDEQSHPRQLQDSIHSISISFQEQDLQPPTNYRSTPTMLLHTSILPIALALFSLPTTNAQGDFNPHFIDLSFSRLSNCSSLFPEKPSQEFVMNHTAECIPFKGGAIGSANPVLNFTGATQRLDLYEDVGCKTNRTFTFYNSGSGEESADGKCRNHPRYREGGRFKAYTYITYR</sequence>
<protein>
    <submittedName>
        <fullName evidence="1">Uncharacterized protein</fullName>
    </submittedName>
</protein>
<dbReference type="AlphaFoldDB" id="A0A6G1GQ50"/>
<name>A0A6G1GQ50_9PEZI</name>
<organism evidence="1 2">
    <name type="scientific">Aulographum hederae CBS 113979</name>
    <dbReference type="NCBI Taxonomy" id="1176131"/>
    <lineage>
        <taxon>Eukaryota</taxon>
        <taxon>Fungi</taxon>
        <taxon>Dikarya</taxon>
        <taxon>Ascomycota</taxon>
        <taxon>Pezizomycotina</taxon>
        <taxon>Dothideomycetes</taxon>
        <taxon>Pleosporomycetidae</taxon>
        <taxon>Aulographales</taxon>
        <taxon>Aulographaceae</taxon>
    </lineage>
</organism>
<reference evidence="1" key="1">
    <citation type="journal article" date="2020" name="Stud. Mycol.">
        <title>101 Dothideomycetes genomes: a test case for predicting lifestyles and emergence of pathogens.</title>
        <authorList>
            <person name="Haridas S."/>
            <person name="Albert R."/>
            <person name="Binder M."/>
            <person name="Bloem J."/>
            <person name="Labutti K."/>
            <person name="Salamov A."/>
            <person name="Andreopoulos B."/>
            <person name="Baker S."/>
            <person name="Barry K."/>
            <person name="Bills G."/>
            <person name="Bluhm B."/>
            <person name="Cannon C."/>
            <person name="Castanera R."/>
            <person name="Culley D."/>
            <person name="Daum C."/>
            <person name="Ezra D."/>
            <person name="Gonzalez J."/>
            <person name="Henrissat B."/>
            <person name="Kuo A."/>
            <person name="Liang C."/>
            <person name="Lipzen A."/>
            <person name="Lutzoni F."/>
            <person name="Magnuson J."/>
            <person name="Mondo S."/>
            <person name="Nolan M."/>
            <person name="Ohm R."/>
            <person name="Pangilinan J."/>
            <person name="Park H.-J."/>
            <person name="Ramirez L."/>
            <person name="Alfaro M."/>
            <person name="Sun H."/>
            <person name="Tritt A."/>
            <person name="Yoshinaga Y."/>
            <person name="Zwiers L.-H."/>
            <person name="Turgeon B."/>
            <person name="Goodwin S."/>
            <person name="Spatafora J."/>
            <person name="Crous P."/>
            <person name="Grigoriev I."/>
        </authorList>
    </citation>
    <scope>NUCLEOTIDE SEQUENCE</scope>
    <source>
        <strain evidence="1">CBS 113979</strain>
    </source>
</reference>
<gene>
    <name evidence="1" type="ORF">K402DRAFT_184055</name>
</gene>
<dbReference type="Proteomes" id="UP000800041">
    <property type="component" value="Unassembled WGS sequence"/>
</dbReference>
<keyword evidence="2" id="KW-1185">Reference proteome</keyword>
<proteinExistence type="predicted"/>